<feature type="compositionally biased region" description="Low complexity" evidence="2">
    <location>
        <begin position="35"/>
        <end position="45"/>
    </location>
</feature>
<evidence type="ECO:0000256" key="2">
    <source>
        <dbReference type="SAM" id="MobiDB-lite"/>
    </source>
</evidence>
<feature type="compositionally biased region" description="Polar residues" evidence="2">
    <location>
        <begin position="714"/>
        <end position="723"/>
    </location>
</feature>
<proteinExistence type="predicted"/>
<feature type="region of interest" description="Disordered" evidence="2">
    <location>
        <begin position="1528"/>
        <end position="1547"/>
    </location>
</feature>
<feature type="compositionally biased region" description="Basic residues" evidence="2">
    <location>
        <begin position="1888"/>
        <end position="1906"/>
    </location>
</feature>
<feature type="region of interest" description="Disordered" evidence="2">
    <location>
        <begin position="1561"/>
        <end position="1580"/>
    </location>
</feature>
<feature type="region of interest" description="Disordered" evidence="2">
    <location>
        <begin position="1758"/>
        <end position="1798"/>
    </location>
</feature>
<feature type="region of interest" description="Disordered" evidence="2">
    <location>
        <begin position="542"/>
        <end position="628"/>
    </location>
</feature>
<feature type="domain" description="PH" evidence="3">
    <location>
        <begin position="1624"/>
        <end position="1735"/>
    </location>
</feature>
<feature type="compositionally biased region" description="Low complexity" evidence="2">
    <location>
        <begin position="515"/>
        <end position="527"/>
    </location>
</feature>
<feature type="compositionally biased region" description="Basic and acidic residues" evidence="2">
    <location>
        <begin position="1373"/>
        <end position="1386"/>
    </location>
</feature>
<feature type="region of interest" description="Disordered" evidence="2">
    <location>
        <begin position="1311"/>
        <end position="1407"/>
    </location>
</feature>
<accession>A0A135SEB5</accession>
<dbReference type="GO" id="GO:0005543">
    <property type="term" value="F:phospholipid binding"/>
    <property type="evidence" value="ECO:0007669"/>
    <property type="project" value="InterPro"/>
</dbReference>
<protein>
    <submittedName>
        <fullName evidence="4">PH domain-containing protein</fullName>
    </submittedName>
</protein>
<feature type="region of interest" description="Disordered" evidence="2">
    <location>
        <begin position="1441"/>
        <end position="1502"/>
    </location>
</feature>
<feature type="compositionally biased region" description="Polar residues" evidence="2">
    <location>
        <begin position="502"/>
        <end position="514"/>
    </location>
</feature>
<feature type="compositionally biased region" description="Polar residues" evidence="2">
    <location>
        <begin position="1441"/>
        <end position="1453"/>
    </location>
</feature>
<dbReference type="GO" id="GO:0005739">
    <property type="term" value="C:mitochondrion"/>
    <property type="evidence" value="ECO:0007669"/>
    <property type="project" value="TreeGrafter"/>
</dbReference>
<evidence type="ECO:0000313" key="5">
    <source>
        <dbReference type="Proteomes" id="UP000070328"/>
    </source>
</evidence>
<sequence length="1926" mass="209054">MATSLAVDKPHLPPVEADMNDPFVSPPGPAHNRYSTYDSQSFSSSPGQAKRALQAHIADTERRLDEAGKLGTALVHQRKELAERLKEVEEQETEGELAPELRAKLADIEKEYNDVARETARAFLPKQRVPSNEAAGGSPYVPDGRIGRRSVSPSKFEKLEIQATGSPSKLSVPNRKVRNQPANRIHDIEFAAEISTSLIAQVRNLQSLLSEKDEELRDIKVDKSKLEIENENFQQRVKTLDESENRYKDENWNLETQIHDLIASQKDAADREKKLTQSLNVLQVEKNSAQKELDDAKVSLAKLAEEHERAVRHLDLDLTTAKRNAATAETERNALRRKVDDLMSQNTELAKAISVQRGRMSDRDFVRGVSDEDFETATDGFTPEHSPPPSPIKGTPRHAMLESETLKSSLLHAQRTIQSQKTVIHREKTEKLELKRLLQDTRDELEKLRTDGAPAPARRTRKVESREFKKPSRGLLGGHRSSRNEVYQDDNEWEEATEIGSPRTSPTLRSNSTVRRPGSRPGSSYRPQFTDVSDAFETANETSDAAFETANERGTETEDFQTGVEDFSGGDDTETETESPSKGRELRPQTLVMGGGRNSYDSTASTSADEDEEYIEYRTPTSQYNNQRMRVRLGRGLMNRRSRQVSEEPNFQSSPASAATGSATGTPQPTEGQSLFAELGELENSDAESIEETPSRARSATADSTSTPAVPTLSHDSVNTGSMTDPVKRAAAASRPLMVDSGMMTEPMIESPPLSPVSVVHDEKAEALGSMMAASQVARHLSQDDATDGVRSRPLSTLSYSDSGAQYDRDMEAKLAQFPMPPSSPQHFVLPPPPELSLSSIDAQDIEPVVEPVTPPPAPAPLTMTSLVSEIVEPVAEPAIPAPVLAFTSLVSEIVEPKAEPPILPPTLSISTYLSEAVEPVAEPEVPPPVLSLSALQAHNLEPVAEPETPPPTLSLSALHAHNLEPVAEPETPAPALSLSALHAHDLEPVAEPEVPPPTLSLSALHAHNLEPVAEPEVVIPVPDLTLSALLSEHIEPKEEPETSRSLAAIPAPIPVPISAPAPTLTLSSIASENVEPQEEPEVPAVVPTLSLSAIATEHVEPKAEPEVVLSAPTLSLSALYSHNLEPQAEPEVLPPALSLSSIVAEDVEPKAEPEIIPEVPALSFSSIAAENIEPKAEPEVIVPAPVLSLTSISSENIEPKAEPAPALTMSSISFANIEPIAEPAVLPPLPPALTLSSISSENIEPKAEPEVPAPPPALLAYSTISSEHVEPRAAPQPVLDFSSVLSQHVEPAIAPETAAPKHNFGFSTIESIETQPISPRSPKRDAFILPRNMDSPFDEKDAPRTPSKNALMSSVFGRGKNKASDSLIIAEDDTRQSPSDERLSETPESQRPFKEISTNATGRPAPKVIVPMSDSGAQTSLTADAIDEMLLAKTKATSDKSLSSFGTPSTPGTVRIRRPSHDSLSSFSTENKMDTAFRRPGSANSNLAPTQPLPPLPPNHKEAIEAARTGSSHSAVMGPPLWPASAMRNQQPQTPNGAARPQSPLSISTSMKATPVARGTRAGSAYGTAEVHSPTKLSTMSRHSSVSSFVSEIDHRFNPQAELAAATGFGPNTDPRMIQAITQTMIGEYLWKYTRKAGRGEMSDNRHRRYFWVHPYTRTLYWSDRDPATAGRSELRGKSVPIEAVRVVTDDNPMPPGLHRKSLIVISPGRTIKFTCTTGQRHETWFNALSYLLLRTTDEGQSDVEEMAGAITQADVDEFNPQFGRRTNSTARPRPPPSLSSYNSRTTRNQSPAVDMSMNVPTLTPNKHSIAQAQRPTMAGRISGYFGTFSSLRSRSAAAPTPSIYEASEVHDSAEDLREIIERQDRDADRLENVRACCDGKHDVGTLHHHPKRGRPSGAHSHSHSHSQSGPSTSATPMSTVRARS</sequence>
<dbReference type="PROSITE" id="PS50003">
    <property type="entry name" value="PH_DOMAIN"/>
    <property type="match status" value="1"/>
</dbReference>
<feature type="region of interest" description="Disordered" evidence="2">
    <location>
        <begin position="1"/>
        <end position="53"/>
    </location>
</feature>
<feature type="compositionally biased region" description="Polar residues" evidence="2">
    <location>
        <begin position="794"/>
        <end position="803"/>
    </location>
</feature>
<feature type="compositionally biased region" description="Acidic residues" evidence="2">
    <location>
        <begin position="487"/>
        <end position="497"/>
    </location>
</feature>
<comment type="caution">
    <text evidence="4">The sequence shown here is derived from an EMBL/GenBank/DDBJ whole genome shotgun (WGS) entry which is preliminary data.</text>
</comment>
<dbReference type="GO" id="GO:0000226">
    <property type="term" value="P:microtubule cytoskeleton organization"/>
    <property type="evidence" value="ECO:0007669"/>
    <property type="project" value="TreeGrafter"/>
</dbReference>
<dbReference type="GO" id="GO:0015631">
    <property type="term" value="F:tubulin binding"/>
    <property type="evidence" value="ECO:0007669"/>
    <property type="project" value="TreeGrafter"/>
</dbReference>
<feature type="region of interest" description="Disordered" evidence="2">
    <location>
        <begin position="445"/>
        <end position="529"/>
    </location>
</feature>
<feature type="coiled-coil region" evidence="1">
    <location>
        <begin position="202"/>
        <end position="352"/>
    </location>
</feature>
<dbReference type="PANTHER" id="PTHR28190">
    <property type="entry name" value="NUCLEAR MIGRATION PROTEIN NUM1"/>
    <property type="match status" value="1"/>
</dbReference>
<feature type="compositionally biased region" description="Polar residues" evidence="2">
    <location>
        <begin position="619"/>
        <end position="628"/>
    </location>
</feature>
<dbReference type="OrthoDB" id="2149224at2759"/>
<feature type="region of interest" description="Disordered" evidence="2">
    <location>
        <begin position="782"/>
        <end position="803"/>
    </location>
</feature>
<feature type="compositionally biased region" description="Acidic residues" evidence="2">
    <location>
        <begin position="568"/>
        <end position="577"/>
    </location>
</feature>
<evidence type="ECO:0000313" key="4">
    <source>
        <dbReference type="EMBL" id="KXH34147.1"/>
    </source>
</evidence>
<dbReference type="SUPFAM" id="SSF50729">
    <property type="entry name" value="PH domain-like"/>
    <property type="match status" value="1"/>
</dbReference>
<dbReference type="EMBL" id="JFBX01000591">
    <property type="protein sequence ID" value="KXH34147.1"/>
    <property type="molecule type" value="Genomic_DNA"/>
</dbReference>
<dbReference type="Pfam" id="PF12814">
    <property type="entry name" value="Mcp5_PH"/>
    <property type="match status" value="1"/>
</dbReference>
<feature type="compositionally biased region" description="Polar residues" evidence="2">
    <location>
        <begin position="1780"/>
        <end position="1793"/>
    </location>
</feature>
<dbReference type="SMART" id="SM00233">
    <property type="entry name" value="PH"/>
    <property type="match status" value="1"/>
</dbReference>
<dbReference type="InterPro" id="IPR053005">
    <property type="entry name" value="Nuclear_Pos-Cytoskel_Interact"/>
</dbReference>
<feature type="region of interest" description="Disordered" evidence="2">
    <location>
        <begin position="1882"/>
        <end position="1926"/>
    </location>
</feature>
<feature type="region of interest" description="Disordered" evidence="2">
    <location>
        <begin position="684"/>
        <end position="725"/>
    </location>
</feature>
<reference evidence="4 5" key="1">
    <citation type="submission" date="2014-02" db="EMBL/GenBank/DDBJ databases">
        <title>The genome sequence of Colletotrichum simmondsii CBS122122.</title>
        <authorList>
            <person name="Baroncelli R."/>
            <person name="Thon M.R."/>
        </authorList>
    </citation>
    <scope>NUCLEOTIDE SEQUENCE [LARGE SCALE GENOMIC DNA]</scope>
    <source>
        <strain evidence="4 5">CBS122122</strain>
    </source>
</reference>
<dbReference type="InterPro" id="IPR024774">
    <property type="entry name" value="PH_dom-Mcp5-type"/>
</dbReference>
<feature type="compositionally biased region" description="Low complexity" evidence="2">
    <location>
        <begin position="652"/>
        <end position="670"/>
    </location>
</feature>
<dbReference type="InterPro" id="IPR001849">
    <property type="entry name" value="PH_domain"/>
</dbReference>
<organism evidence="4 5">
    <name type="scientific">Colletotrichum simmondsii</name>
    <dbReference type="NCBI Taxonomy" id="703756"/>
    <lineage>
        <taxon>Eukaryota</taxon>
        <taxon>Fungi</taxon>
        <taxon>Dikarya</taxon>
        <taxon>Ascomycota</taxon>
        <taxon>Pezizomycotina</taxon>
        <taxon>Sordariomycetes</taxon>
        <taxon>Hypocreomycetidae</taxon>
        <taxon>Glomerellales</taxon>
        <taxon>Glomerellaceae</taxon>
        <taxon>Colletotrichum</taxon>
        <taxon>Colletotrichum acutatum species complex</taxon>
    </lineage>
</organism>
<evidence type="ECO:0000256" key="1">
    <source>
        <dbReference type="SAM" id="Coils"/>
    </source>
</evidence>
<feature type="compositionally biased region" description="Low complexity" evidence="2">
    <location>
        <begin position="696"/>
        <end position="709"/>
    </location>
</feature>
<feature type="region of interest" description="Disordered" evidence="2">
    <location>
        <begin position="375"/>
        <end position="396"/>
    </location>
</feature>
<dbReference type="CDD" id="cd13365">
    <property type="entry name" value="PH_PLC_plant-like"/>
    <property type="match status" value="1"/>
</dbReference>
<feature type="compositionally biased region" description="Polar residues" evidence="2">
    <location>
        <begin position="1528"/>
        <end position="1537"/>
    </location>
</feature>
<dbReference type="Proteomes" id="UP000070328">
    <property type="component" value="Unassembled WGS sequence"/>
</dbReference>
<evidence type="ECO:0000259" key="3">
    <source>
        <dbReference type="PROSITE" id="PS50003"/>
    </source>
</evidence>
<feature type="compositionally biased region" description="Low complexity" evidence="2">
    <location>
        <begin position="1907"/>
        <end position="1917"/>
    </location>
</feature>
<dbReference type="GO" id="GO:0005938">
    <property type="term" value="C:cell cortex"/>
    <property type="evidence" value="ECO:0007669"/>
    <property type="project" value="InterPro"/>
</dbReference>
<name>A0A135SEB5_9PEZI</name>
<gene>
    <name evidence="4" type="ORF">CSIM01_07149</name>
</gene>
<dbReference type="PANTHER" id="PTHR28190:SF1">
    <property type="entry name" value="NUCLEAR MIGRATION PROTEIN NUM1"/>
    <property type="match status" value="1"/>
</dbReference>
<keyword evidence="5" id="KW-1185">Reference proteome</keyword>
<keyword evidence="1" id="KW-0175">Coiled coil</keyword>
<feature type="region of interest" description="Disordered" evidence="2">
    <location>
        <begin position="641"/>
        <end position="672"/>
    </location>
</feature>
<dbReference type="GO" id="GO:0032065">
    <property type="term" value="P:maintenance of protein location in cell cortex"/>
    <property type="evidence" value="ECO:0007669"/>
    <property type="project" value="InterPro"/>
</dbReference>